<dbReference type="Gene3D" id="3.40.630.30">
    <property type="match status" value="1"/>
</dbReference>
<accession>A0A0L0T9V7</accession>
<dbReference type="InterPro" id="IPR016181">
    <property type="entry name" value="Acyl_CoA_acyltransferase"/>
</dbReference>
<keyword evidence="2" id="KW-1185">Reference proteome</keyword>
<reference evidence="1 2" key="1">
    <citation type="submission" date="2009-11" db="EMBL/GenBank/DDBJ databases">
        <title>Annotation of Allomyces macrogynus ATCC 38327.</title>
        <authorList>
            <consortium name="The Broad Institute Genome Sequencing Platform"/>
            <person name="Russ C."/>
            <person name="Cuomo C."/>
            <person name="Burger G."/>
            <person name="Gray M.W."/>
            <person name="Holland P.W.H."/>
            <person name="King N."/>
            <person name="Lang F.B.F."/>
            <person name="Roger A.J."/>
            <person name="Ruiz-Trillo I."/>
            <person name="Young S.K."/>
            <person name="Zeng Q."/>
            <person name="Gargeya S."/>
            <person name="Fitzgerald M."/>
            <person name="Haas B."/>
            <person name="Abouelleil A."/>
            <person name="Alvarado L."/>
            <person name="Arachchi H.M."/>
            <person name="Berlin A."/>
            <person name="Chapman S.B."/>
            <person name="Gearin G."/>
            <person name="Goldberg J."/>
            <person name="Griggs A."/>
            <person name="Gujja S."/>
            <person name="Hansen M."/>
            <person name="Heiman D."/>
            <person name="Howarth C."/>
            <person name="Larimer J."/>
            <person name="Lui A."/>
            <person name="MacDonald P.J.P."/>
            <person name="McCowen C."/>
            <person name="Montmayeur A."/>
            <person name="Murphy C."/>
            <person name="Neiman D."/>
            <person name="Pearson M."/>
            <person name="Priest M."/>
            <person name="Roberts A."/>
            <person name="Saif S."/>
            <person name="Shea T."/>
            <person name="Sisk P."/>
            <person name="Stolte C."/>
            <person name="Sykes S."/>
            <person name="Wortman J."/>
            <person name="Nusbaum C."/>
            <person name="Birren B."/>
        </authorList>
    </citation>
    <scope>NUCLEOTIDE SEQUENCE [LARGE SCALE GENOMIC DNA]</scope>
    <source>
        <strain evidence="1 2">ATCC 38327</strain>
    </source>
</reference>
<gene>
    <name evidence="1" type="ORF">AMAG_15718</name>
</gene>
<organism evidence="1 2">
    <name type="scientific">Allomyces macrogynus (strain ATCC 38327)</name>
    <name type="common">Allomyces javanicus var. macrogynus</name>
    <dbReference type="NCBI Taxonomy" id="578462"/>
    <lineage>
        <taxon>Eukaryota</taxon>
        <taxon>Fungi</taxon>
        <taxon>Fungi incertae sedis</taxon>
        <taxon>Blastocladiomycota</taxon>
        <taxon>Blastocladiomycetes</taxon>
        <taxon>Blastocladiales</taxon>
        <taxon>Blastocladiaceae</taxon>
        <taxon>Allomyces</taxon>
    </lineage>
</organism>
<evidence type="ECO:0000313" key="2">
    <source>
        <dbReference type="Proteomes" id="UP000054350"/>
    </source>
</evidence>
<dbReference type="VEuPathDB" id="FungiDB:AMAG_15718"/>
<evidence type="ECO:0008006" key="3">
    <source>
        <dbReference type="Google" id="ProtNLM"/>
    </source>
</evidence>
<dbReference type="SUPFAM" id="SSF55729">
    <property type="entry name" value="Acyl-CoA N-acyltransferases (Nat)"/>
    <property type="match status" value="1"/>
</dbReference>
<dbReference type="Proteomes" id="UP000054350">
    <property type="component" value="Unassembled WGS sequence"/>
</dbReference>
<evidence type="ECO:0000313" key="1">
    <source>
        <dbReference type="EMBL" id="KNE71501.1"/>
    </source>
</evidence>
<name>A0A0L0T9V7_ALLM3</name>
<protein>
    <recommendedName>
        <fullName evidence="3">N-acetyltransferase domain-containing protein</fullName>
    </recommendedName>
</protein>
<proteinExistence type="predicted"/>
<dbReference type="AlphaFoldDB" id="A0A0L0T9V7"/>
<reference evidence="2" key="2">
    <citation type="submission" date="2009-11" db="EMBL/GenBank/DDBJ databases">
        <title>The Genome Sequence of Allomyces macrogynus strain ATCC 38327.</title>
        <authorList>
            <consortium name="The Broad Institute Genome Sequencing Platform"/>
            <person name="Russ C."/>
            <person name="Cuomo C."/>
            <person name="Shea T."/>
            <person name="Young S.K."/>
            <person name="Zeng Q."/>
            <person name="Koehrsen M."/>
            <person name="Haas B."/>
            <person name="Borodovsky M."/>
            <person name="Guigo R."/>
            <person name="Alvarado L."/>
            <person name="Berlin A."/>
            <person name="Borenstein D."/>
            <person name="Chen Z."/>
            <person name="Engels R."/>
            <person name="Freedman E."/>
            <person name="Gellesch M."/>
            <person name="Goldberg J."/>
            <person name="Griggs A."/>
            <person name="Gujja S."/>
            <person name="Heiman D."/>
            <person name="Hepburn T."/>
            <person name="Howarth C."/>
            <person name="Jen D."/>
            <person name="Larson L."/>
            <person name="Lewis B."/>
            <person name="Mehta T."/>
            <person name="Park D."/>
            <person name="Pearson M."/>
            <person name="Roberts A."/>
            <person name="Saif S."/>
            <person name="Shenoy N."/>
            <person name="Sisk P."/>
            <person name="Stolte C."/>
            <person name="Sykes S."/>
            <person name="Walk T."/>
            <person name="White J."/>
            <person name="Yandava C."/>
            <person name="Burger G."/>
            <person name="Gray M.W."/>
            <person name="Holland P.W.H."/>
            <person name="King N."/>
            <person name="Lang F.B.F."/>
            <person name="Roger A.J."/>
            <person name="Ruiz-Trillo I."/>
            <person name="Lander E."/>
            <person name="Nusbaum C."/>
        </authorList>
    </citation>
    <scope>NUCLEOTIDE SEQUENCE [LARGE SCALE GENOMIC DNA]</scope>
    <source>
        <strain evidence="2">ATCC 38327</strain>
    </source>
</reference>
<sequence>MSATDRDVIFELTPVATANAADRARFLNLLGLCFRDDPVWRTLVPDDTASRHAAYRYFAENVRIHGLIKHGHLVRERATGRIVGHAALFPPSPPSSSGANDGAFRAQIEPVVGATVARRLEAMFGKFGEMTDVVAAARPEIKDPIWGLQAVIVDPAMQGRGIGTWRSARCSPSSRPCRWF</sequence>
<dbReference type="EMBL" id="GG745372">
    <property type="protein sequence ID" value="KNE71501.1"/>
    <property type="molecule type" value="Genomic_DNA"/>
</dbReference>